<dbReference type="InterPro" id="IPR036010">
    <property type="entry name" value="2Fe-2S_ferredoxin-like_sf"/>
</dbReference>
<dbReference type="NCBIfam" id="NF007985">
    <property type="entry name" value="PRK10713.1"/>
    <property type="match status" value="1"/>
</dbReference>
<dbReference type="CDD" id="cd00207">
    <property type="entry name" value="fer2"/>
    <property type="match status" value="1"/>
</dbReference>
<accession>A0ABQ6DXB0</accession>
<dbReference type="SUPFAM" id="SSF54292">
    <property type="entry name" value="2Fe-2S ferredoxin-like"/>
    <property type="match status" value="1"/>
</dbReference>
<keyword evidence="1" id="KW-0830">Ubiquinone</keyword>
<name>A0ABQ6DXB0_9GAMM</name>
<dbReference type="EMBL" id="BSPQ01000002">
    <property type="protein sequence ID" value="GLS89786.1"/>
    <property type="molecule type" value="Genomic_DNA"/>
</dbReference>
<dbReference type="PROSITE" id="PS00197">
    <property type="entry name" value="2FE2S_FER_1"/>
    <property type="match status" value="1"/>
</dbReference>
<dbReference type="PROSITE" id="PS51085">
    <property type="entry name" value="2FE2S_FER_2"/>
    <property type="match status" value="1"/>
</dbReference>
<evidence type="ECO:0000256" key="1">
    <source>
        <dbReference type="ARBA" id="ARBA00023075"/>
    </source>
</evidence>
<organism evidence="3 4">
    <name type="scientific">Psychromonas marina</name>
    <dbReference type="NCBI Taxonomy" id="88364"/>
    <lineage>
        <taxon>Bacteria</taxon>
        <taxon>Pseudomonadati</taxon>
        <taxon>Pseudomonadota</taxon>
        <taxon>Gammaproteobacteria</taxon>
        <taxon>Alteromonadales</taxon>
        <taxon>Psychromonadaceae</taxon>
        <taxon>Psychromonas</taxon>
    </lineage>
</organism>
<evidence type="ECO:0000259" key="2">
    <source>
        <dbReference type="PROSITE" id="PS51085"/>
    </source>
</evidence>
<dbReference type="InterPro" id="IPR001041">
    <property type="entry name" value="2Fe-2S_ferredoxin-type"/>
</dbReference>
<dbReference type="Proteomes" id="UP001157353">
    <property type="component" value="Unassembled WGS sequence"/>
</dbReference>
<protein>
    <submittedName>
        <fullName evidence="3">(Fe-S)-binding protein</fullName>
    </submittedName>
</protein>
<dbReference type="RefSeq" id="WP_284202914.1">
    <property type="nucleotide sequence ID" value="NZ_BSPQ01000002.1"/>
</dbReference>
<proteinExistence type="predicted"/>
<evidence type="ECO:0000313" key="4">
    <source>
        <dbReference type="Proteomes" id="UP001157353"/>
    </source>
</evidence>
<dbReference type="Gene3D" id="3.10.20.30">
    <property type="match status" value="1"/>
</dbReference>
<dbReference type="InterPro" id="IPR006058">
    <property type="entry name" value="2Fe2S_fd_BS"/>
</dbReference>
<gene>
    <name evidence="3" type="ORF">GCM10007916_08530</name>
</gene>
<reference evidence="4" key="1">
    <citation type="journal article" date="2019" name="Int. J. Syst. Evol. Microbiol.">
        <title>The Global Catalogue of Microorganisms (GCM) 10K type strain sequencing project: providing services to taxonomists for standard genome sequencing and annotation.</title>
        <authorList>
            <consortium name="The Broad Institute Genomics Platform"/>
            <consortium name="The Broad Institute Genome Sequencing Center for Infectious Disease"/>
            <person name="Wu L."/>
            <person name="Ma J."/>
        </authorList>
    </citation>
    <scope>NUCLEOTIDE SEQUENCE [LARGE SCALE GENOMIC DNA]</scope>
    <source>
        <strain evidence="4">NBRC 103166</strain>
    </source>
</reference>
<dbReference type="Pfam" id="PF00111">
    <property type="entry name" value="Fer2"/>
    <property type="match status" value="1"/>
</dbReference>
<dbReference type="InterPro" id="IPR012675">
    <property type="entry name" value="Beta-grasp_dom_sf"/>
</dbReference>
<comment type="caution">
    <text evidence="3">The sequence shown here is derived from an EMBL/GenBank/DDBJ whole genome shotgun (WGS) entry which is preliminary data.</text>
</comment>
<evidence type="ECO:0000313" key="3">
    <source>
        <dbReference type="EMBL" id="GLS89786.1"/>
    </source>
</evidence>
<keyword evidence="4" id="KW-1185">Reference proteome</keyword>
<sequence>MTKTLTINGKIYPLDTKKTLLENLESQAIKIEFHCRDGHCGACRCKLLSGKVNYISYPMAYIREDDILTCCSKSQNNIKLATY</sequence>
<feature type="domain" description="2Fe-2S ferredoxin-type" evidence="2">
    <location>
        <begin position="1"/>
        <end position="83"/>
    </location>
</feature>